<dbReference type="RefSeq" id="WP_121171760.1">
    <property type="nucleotide sequence ID" value="NZ_RBIE01000004.1"/>
</dbReference>
<keyword evidence="2" id="KW-1185">Reference proteome</keyword>
<accession>A0A420W5W5</accession>
<evidence type="ECO:0000313" key="2">
    <source>
        <dbReference type="Proteomes" id="UP000280881"/>
    </source>
</evidence>
<protein>
    <submittedName>
        <fullName evidence="1">Uncharacterized protein</fullName>
    </submittedName>
</protein>
<dbReference type="EMBL" id="RBIE01000004">
    <property type="protein sequence ID" value="RKQ60488.1"/>
    <property type="molecule type" value="Genomic_DNA"/>
</dbReference>
<organism evidence="1 2">
    <name type="scientific">Thermovibrio guaymasensis</name>
    <dbReference type="NCBI Taxonomy" id="240167"/>
    <lineage>
        <taxon>Bacteria</taxon>
        <taxon>Pseudomonadati</taxon>
        <taxon>Aquificota</taxon>
        <taxon>Aquificia</taxon>
        <taxon>Desulfurobacteriales</taxon>
        <taxon>Desulfurobacteriaceae</taxon>
        <taxon>Thermovibrio</taxon>
    </lineage>
</organism>
<dbReference type="Proteomes" id="UP000280881">
    <property type="component" value="Unassembled WGS sequence"/>
</dbReference>
<evidence type="ECO:0000313" key="1">
    <source>
        <dbReference type="EMBL" id="RKQ60488.1"/>
    </source>
</evidence>
<sequence length="83" mass="9423">MKKVRFFSREGELISEIPVPEETCKELLKLPEKELLTEVAINLSLVLDREFGMKLKPDEILRELGKVEICGKEVNVEGGNPAR</sequence>
<dbReference type="AlphaFoldDB" id="A0A420W5W5"/>
<dbReference type="OrthoDB" id="15590at2"/>
<name>A0A420W5W5_9BACT</name>
<gene>
    <name evidence="1" type="ORF">C7457_1568</name>
</gene>
<comment type="caution">
    <text evidence="1">The sequence shown here is derived from an EMBL/GenBank/DDBJ whole genome shotgun (WGS) entry which is preliminary data.</text>
</comment>
<reference evidence="1 2" key="1">
    <citation type="submission" date="2018-10" db="EMBL/GenBank/DDBJ databases">
        <title>Genomic Encyclopedia of Type Strains, Phase IV (KMG-IV): sequencing the most valuable type-strain genomes for metagenomic binning, comparative biology and taxonomic classification.</title>
        <authorList>
            <person name="Goeker M."/>
        </authorList>
    </citation>
    <scope>NUCLEOTIDE SEQUENCE [LARGE SCALE GENOMIC DNA]</scope>
    <source>
        <strain evidence="1 2">DSM 15521</strain>
    </source>
</reference>
<proteinExistence type="predicted"/>